<proteinExistence type="predicted"/>
<feature type="domain" description="Tautomerase cis-CaaD-like" evidence="1">
    <location>
        <begin position="47"/>
        <end position="164"/>
    </location>
</feature>
<protein>
    <recommendedName>
        <fullName evidence="1">Tautomerase cis-CaaD-like domain-containing protein</fullName>
    </recommendedName>
</protein>
<keyword evidence="3" id="KW-1185">Reference proteome</keyword>
<evidence type="ECO:0000313" key="3">
    <source>
        <dbReference type="Proteomes" id="UP000255334"/>
    </source>
</evidence>
<dbReference type="Proteomes" id="UP000255334">
    <property type="component" value="Unassembled WGS sequence"/>
</dbReference>
<dbReference type="Gene3D" id="3.30.429.10">
    <property type="entry name" value="Macrophage Migration Inhibitory Factor"/>
    <property type="match status" value="1"/>
</dbReference>
<evidence type="ECO:0000313" key="2">
    <source>
        <dbReference type="EMBL" id="RDS84228.1"/>
    </source>
</evidence>
<dbReference type="EMBL" id="QRBF01000003">
    <property type="protein sequence ID" value="RDS84228.1"/>
    <property type="molecule type" value="Genomic_DNA"/>
</dbReference>
<dbReference type="AlphaFoldDB" id="A0A370X776"/>
<dbReference type="Pfam" id="PF14832">
    <property type="entry name" value="Tautomerase_3"/>
    <property type="match status" value="1"/>
</dbReference>
<dbReference type="InterPro" id="IPR014347">
    <property type="entry name" value="Tautomerase/MIF_sf"/>
</dbReference>
<sequence length="168" mass="18338">MPSFISSSRDCSGWQSSRWRCWCRSHCARQGGSRKRPVEDGGDIDVPLYTLVTQKGTLDQAAKARLAKQLTSFHAEYAGVPQNWVHVVFQDFPPGDGFTAGEPAPAAALTLLIRSGRSAEYKKGLLLQLWSIFQTATGAPDDQIVIGIQEVSPSQAMEMGQIMPDVAE</sequence>
<comment type="caution">
    <text evidence="2">The sequence shown here is derived from an EMBL/GenBank/DDBJ whole genome shotgun (WGS) entry which is preliminary data.</text>
</comment>
<evidence type="ECO:0000259" key="1">
    <source>
        <dbReference type="Pfam" id="PF14832"/>
    </source>
</evidence>
<dbReference type="SUPFAM" id="SSF55331">
    <property type="entry name" value="Tautomerase/MIF"/>
    <property type="match status" value="1"/>
</dbReference>
<dbReference type="InterPro" id="IPR028116">
    <property type="entry name" value="Cis-CaaD-like"/>
</dbReference>
<reference evidence="2 3" key="1">
    <citation type="submission" date="2018-07" db="EMBL/GenBank/DDBJ databases">
        <title>Dyella monticola sp. nov. and Dyella psychrodurans sp. nov. isolated from monsoon evergreen broad-leaved forest soil of Dinghu Mountain, China.</title>
        <authorList>
            <person name="Gao Z."/>
            <person name="Qiu L."/>
        </authorList>
    </citation>
    <scope>NUCLEOTIDE SEQUENCE [LARGE SCALE GENOMIC DNA]</scope>
    <source>
        <strain evidence="2 3">4MSK11</strain>
    </source>
</reference>
<name>A0A370X776_9GAMM</name>
<gene>
    <name evidence="2" type="ORF">DWU99_10815</name>
</gene>
<organism evidence="2 3">
    <name type="scientific">Dyella psychrodurans</name>
    <dbReference type="NCBI Taxonomy" id="1927960"/>
    <lineage>
        <taxon>Bacteria</taxon>
        <taxon>Pseudomonadati</taxon>
        <taxon>Pseudomonadota</taxon>
        <taxon>Gammaproteobacteria</taxon>
        <taxon>Lysobacterales</taxon>
        <taxon>Rhodanobacteraceae</taxon>
        <taxon>Dyella</taxon>
    </lineage>
</organism>
<accession>A0A370X776</accession>